<dbReference type="Pfam" id="PF00893">
    <property type="entry name" value="Multi_Drug_Res"/>
    <property type="match status" value="1"/>
</dbReference>
<dbReference type="EMBL" id="FLUO01000003">
    <property type="protein sequence ID" value="SBW12975.1"/>
    <property type="molecule type" value="Genomic_DNA"/>
</dbReference>
<keyword evidence="8 10" id="KW-0472">Membrane</keyword>
<protein>
    <recommendedName>
        <fullName evidence="3">Spermidine export protein MdtJ</fullName>
    </recommendedName>
</protein>
<evidence type="ECO:0000256" key="6">
    <source>
        <dbReference type="ARBA" id="ARBA00022692"/>
    </source>
</evidence>
<evidence type="ECO:0000256" key="4">
    <source>
        <dbReference type="ARBA" id="ARBA00022475"/>
    </source>
</evidence>
<accession>A0A212KN08</accession>
<keyword evidence="5" id="KW-0997">Cell inner membrane</keyword>
<keyword evidence="7 10" id="KW-1133">Transmembrane helix</keyword>
<evidence type="ECO:0000256" key="9">
    <source>
        <dbReference type="RuleBase" id="RU003942"/>
    </source>
</evidence>
<keyword evidence="4" id="KW-1003">Cell membrane</keyword>
<feature type="transmembrane region" description="Helical" evidence="10">
    <location>
        <begin position="38"/>
        <end position="56"/>
    </location>
</feature>
<dbReference type="AlphaFoldDB" id="A0A212KN08"/>
<evidence type="ECO:0000256" key="1">
    <source>
        <dbReference type="ARBA" id="ARBA00004429"/>
    </source>
</evidence>
<evidence type="ECO:0000256" key="2">
    <source>
        <dbReference type="ARBA" id="ARBA00011358"/>
    </source>
</evidence>
<dbReference type="InterPro" id="IPR045324">
    <property type="entry name" value="Small_multidrug_res"/>
</dbReference>
<feature type="transmembrane region" description="Helical" evidence="10">
    <location>
        <begin position="63"/>
        <end position="86"/>
    </location>
</feature>
<dbReference type="GO" id="GO:0015220">
    <property type="term" value="F:choline transmembrane transporter activity"/>
    <property type="evidence" value="ECO:0007669"/>
    <property type="project" value="TreeGrafter"/>
</dbReference>
<feature type="transmembrane region" description="Helical" evidence="10">
    <location>
        <begin position="12"/>
        <end position="32"/>
    </location>
</feature>
<evidence type="ECO:0000313" key="11">
    <source>
        <dbReference type="EMBL" id="SBW12975.1"/>
    </source>
</evidence>
<dbReference type="InterPro" id="IPR000390">
    <property type="entry name" value="Small_drug/metabolite_transptr"/>
</dbReference>
<organism evidence="11">
    <name type="scientific">uncultured Alphaproteobacteria bacterium</name>
    <dbReference type="NCBI Taxonomy" id="91750"/>
    <lineage>
        <taxon>Bacteria</taxon>
        <taxon>Pseudomonadati</taxon>
        <taxon>Pseudomonadota</taxon>
        <taxon>Alphaproteobacteria</taxon>
        <taxon>environmental samples</taxon>
    </lineage>
</organism>
<sequence>MQDPVRSPHCWMFLFGAIGSELVGTISIKVLADLGCPKTLSLAFLYVMIAASYGLLSLAVRRVALGVAFAMWEGIGIALVSLFGFLSGETPSAAKVLGLALIVGGIILLKTGVRPADAPCRTA</sequence>
<name>A0A212KN08_9PROT</name>
<reference evidence="11" key="1">
    <citation type="submission" date="2016-04" db="EMBL/GenBank/DDBJ databases">
        <authorList>
            <person name="Evans L.H."/>
            <person name="Alamgir A."/>
            <person name="Owens N."/>
            <person name="Weber N.D."/>
            <person name="Virtaneva K."/>
            <person name="Barbian K."/>
            <person name="Babar A."/>
            <person name="Rosenke K."/>
        </authorList>
    </citation>
    <scope>NUCLEOTIDE SEQUENCE</scope>
    <source>
        <strain evidence="11">86</strain>
    </source>
</reference>
<keyword evidence="6 9" id="KW-0812">Transmembrane</keyword>
<comment type="similarity">
    <text evidence="9">Belongs to the drug/metabolite transporter (DMT) superfamily. Small multidrug resistance (SMR) (TC 2.A.7.1) family.</text>
</comment>
<dbReference type="GO" id="GO:0031460">
    <property type="term" value="P:glycine betaine transport"/>
    <property type="evidence" value="ECO:0007669"/>
    <property type="project" value="TreeGrafter"/>
</dbReference>
<comment type="subunit">
    <text evidence="2">Forms a complex with MdtI.</text>
</comment>
<dbReference type="GO" id="GO:1903711">
    <property type="term" value="P:spermidine transmembrane transport"/>
    <property type="evidence" value="ECO:0007669"/>
    <property type="project" value="TreeGrafter"/>
</dbReference>
<evidence type="ECO:0000256" key="3">
    <source>
        <dbReference type="ARBA" id="ARBA00021112"/>
    </source>
</evidence>
<dbReference type="Gene3D" id="1.10.3730.20">
    <property type="match status" value="1"/>
</dbReference>
<comment type="subcellular location">
    <subcellularLocation>
        <location evidence="1">Cell inner membrane</location>
        <topology evidence="1">Multi-pass membrane protein</topology>
    </subcellularLocation>
    <subcellularLocation>
        <location evidence="9">Cell membrane</location>
        <topology evidence="9">Multi-pass membrane protein</topology>
    </subcellularLocation>
</comment>
<dbReference type="PANTHER" id="PTHR30561">
    <property type="entry name" value="SMR FAMILY PROTON-DEPENDENT DRUG EFFLUX TRANSPORTER SUGE"/>
    <property type="match status" value="1"/>
</dbReference>
<proteinExistence type="inferred from homology"/>
<dbReference type="GO" id="GO:0015199">
    <property type="term" value="F:amino-acid betaine transmembrane transporter activity"/>
    <property type="evidence" value="ECO:0007669"/>
    <property type="project" value="TreeGrafter"/>
</dbReference>
<evidence type="ECO:0000256" key="8">
    <source>
        <dbReference type="ARBA" id="ARBA00023136"/>
    </source>
</evidence>
<evidence type="ECO:0000256" key="10">
    <source>
        <dbReference type="SAM" id="Phobius"/>
    </source>
</evidence>
<gene>
    <name evidence="11" type="primary">mdtJ</name>
    <name evidence="11" type="ORF">KL86APRO_30466</name>
</gene>
<evidence type="ECO:0000256" key="7">
    <source>
        <dbReference type="ARBA" id="ARBA00022989"/>
    </source>
</evidence>
<dbReference type="GO" id="GO:0005886">
    <property type="term" value="C:plasma membrane"/>
    <property type="evidence" value="ECO:0007669"/>
    <property type="project" value="UniProtKB-SubCell"/>
</dbReference>
<dbReference type="GO" id="GO:0015297">
    <property type="term" value="F:antiporter activity"/>
    <property type="evidence" value="ECO:0007669"/>
    <property type="project" value="TreeGrafter"/>
</dbReference>
<evidence type="ECO:0000256" key="5">
    <source>
        <dbReference type="ARBA" id="ARBA00022519"/>
    </source>
</evidence>
<dbReference type="PANTHER" id="PTHR30561:SF2">
    <property type="entry name" value="SPERMIDINE EXPORT PROTEIN MDTJ"/>
    <property type="match status" value="1"/>
</dbReference>
<feature type="transmembrane region" description="Helical" evidence="10">
    <location>
        <begin position="92"/>
        <end position="109"/>
    </location>
</feature>
<dbReference type="InterPro" id="IPR037185">
    <property type="entry name" value="EmrE-like"/>
</dbReference>
<dbReference type="SUPFAM" id="SSF103481">
    <property type="entry name" value="Multidrug resistance efflux transporter EmrE"/>
    <property type="match status" value="1"/>
</dbReference>